<dbReference type="AlphaFoldDB" id="W3WPV0"/>
<dbReference type="SUPFAM" id="SSF75304">
    <property type="entry name" value="Amidase signature (AS) enzymes"/>
    <property type="match status" value="1"/>
</dbReference>
<dbReference type="OrthoDB" id="5423360at2759"/>
<dbReference type="eggNOG" id="KOG1211">
    <property type="taxonomic scope" value="Eukaryota"/>
</dbReference>
<proteinExistence type="predicted"/>
<dbReference type="PANTHER" id="PTHR46310">
    <property type="entry name" value="AMIDASE 1"/>
    <property type="match status" value="1"/>
</dbReference>
<evidence type="ECO:0000259" key="2">
    <source>
        <dbReference type="Pfam" id="PF01425"/>
    </source>
</evidence>
<reference evidence="4" key="1">
    <citation type="journal article" date="2015" name="BMC Genomics">
        <title>Genomic and transcriptomic analysis of the endophytic fungus Pestalotiopsis fici reveals its lifestyle and high potential for synthesis of natural products.</title>
        <authorList>
            <person name="Wang X."/>
            <person name="Zhang X."/>
            <person name="Liu L."/>
            <person name="Xiang M."/>
            <person name="Wang W."/>
            <person name="Sun X."/>
            <person name="Che Y."/>
            <person name="Guo L."/>
            <person name="Liu G."/>
            <person name="Guo L."/>
            <person name="Wang C."/>
            <person name="Yin W.B."/>
            <person name="Stadler M."/>
            <person name="Zhang X."/>
            <person name="Liu X."/>
        </authorList>
    </citation>
    <scope>NUCLEOTIDE SEQUENCE [LARGE SCALE GENOMIC DNA]</scope>
    <source>
        <strain evidence="4">W106-1 / CGMCC3.15140</strain>
    </source>
</reference>
<dbReference type="RefSeq" id="XP_007839604.1">
    <property type="nucleotide sequence ID" value="XM_007841413.1"/>
</dbReference>
<dbReference type="KEGG" id="pfy:PFICI_12832"/>
<name>W3WPV0_PESFW</name>
<dbReference type="EMBL" id="KI912118">
    <property type="protein sequence ID" value="ETS75888.1"/>
    <property type="molecule type" value="Genomic_DNA"/>
</dbReference>
<accession>W3WPV0</accession>
<evidence type="ECO:0000256" key="1">
    <source>
        <dbReference type="SAM" id="MobiDB-lite"/>
    </source>
</evidence>
<organism evidence="3 4">
    <name type="scientific">Pestalotiopsis fici (strain W106-1 / CGMCC3.15140)</name>
    <dbReference type="NCBI Taxonomy" id="1229662"/>
    <lineage>
        <taxon>Eukaryota</taxon>
        <taxon>Fungi</taxon>
        <taxon>Dikarya</taxon>
        <taxon>Ascomycota</taxon>
        <taxon>Pezizomycotina</taxon>
        <taxon>Sordariomycetes</taxon>
        <taxon>Xylariomycetidae</taxon>
        <taxon>Amphisphaeriales</taxon>
        <taxon>Sporocadaceae</taxon>
        <taxon>Pestalotiopsis</taxon>
    </lineage>
</organism>
<evidence type="ECO:0000313" key="4">
    <source>
        <dbReference type="Proteomes" id="UP000030651"/>
    </source>
</evidence>
<dbReference type="Gene3D" id="3.90.1300.10">
    <property type="entry name" value="Amidase signature (AS) domain"/>
    <property type="match status" value="1"/>
</dbReference>
<dbReference type="InterPro" id="IPR036928">
    <property type="entry name" value="AS_sf"/>
</dbReference>
<feature type="region of interest" description="Disordered" evidence="1">
    <location>
        <begin position="246"/>
        <end position="268"/>
    </location>
</feature>
<protein>
    <recommendedName>
        <fullName evidence="2">Amidase domain-containing protein</fullName>
    </recommendedName>
</protein>
<dbReference type="PANTHER" id="PTHR46310:SF7">
    <property type="entry name" value="AMIDASE 1"/>
    <property type="match status" value="1"/>
</dbReference>
<sequence length="627" mass="70162">MGSNEEHNVQIDSGPQFTITVRIGGNFYLLDELKAVVESIEGEERYLGAVPLQRRHAGEKAAAEVLDINHDSLDSVWSGEELDFHQVVLLDKTQELIEGFPFCRHLPEYPVLDFAPHVIHSSTGRVFSVLKLCDDFNNAFVGGTLRDGPNRYQWLKNSTKIPVPFRRARGDSEPDFPLKDMRFGIKDVIDIAGLETGNGSKCYREFYPPRDNTAACIKRLTDAAAIMVGKLRCGQWCDGQDPLERMEEVTPTNPRGDGSQKPSGSSSGSAVACASYDWLDFTIGTDTGGSVRHPAAVNGVYGIRPSLGSMESSGLVCSDRLDTPGVFARSAQIAEQVCKVMLNNEVKAHYKPEKKLRCRLLYATEGWDWEPTDTPKFFSPIRKQPKDLTPAEQIMEKFVKELEDYLNCERQAVCIYDLWKATHPEGTSADLLEATGDVYKNIVYSLLWRNTIVPFTRDYSSRHGKRPFIEEITQRRLRHGQNVSDSEFQASVDALEAFSGWVNRVLLPSPVTDDDEVPILVYPQTWGKPQYRNDLGRLETGKTFWDGFSVYSLAYSSGCPDFTLPLGQAEFKSKITGSFEPLPVAISVMAPRGMDMALLKLVADLERRGILRPVTCGFSLRDQTRMT</sequence>
<dbReference type="GeneID" id="19277845"/>
<dbReference type="Pfam" id="PF01425">
    <property type="entry name" value="Amidase"/>
    <property type="match status" value="1"/>
</dbReference>
<gene>
    <name evidence="3" type="ORF">PFICI_12832</name>
</gene>
<feature type="domain" description="Amidase" evidence="2">
    <location>
        <begin position="172"/>
        <end position="599"/>
    </location>
</feature>
<dbReference type="HOGENOM" id="CLU_020129_1_0_1"/>
<evidence type="ECO:0000313" key="3">
    <source>
        <dbReference type="EMBL" id="ETS75888.1"/>
    </source>
</evidence>
<dbReference type="Proteomes" id="UP000030651">
    <property type="component" value="Unassembled WGS sequence"/>
</dbReference>
<dbReference type="OMA" id="ASYGLWG"/>
<dbReference type="InParanoid" id="W3WPV0"/>
<dbReference type="STRING" id="1229662.W3WPV0"/>
<dbReference type="InterPro" id="IPR023631">
    <property type="entry name" value="Amidase_dom"/>
</dbReference>
<keyword evidence="4" id="KW-1185">Reference proteome</keyword>
<feature type="compositionally biased region" description="Low complexity" evidence="1">
    <location>
        <begin position="256"/>
        <end position="268"/>
    </location>
</feature>